<gene>
    <name evidence="1" type="ORF">AB1Y20_022141</name>
</gene>
<comment type="caution">
    <text evidence="1">The sequence shown here is derived from an EMBL/GenBank/DDBJ whole genome shotgun (WGS) entry which is preliminary data.</text>
</comment>
<dbReference type="Proteomes" id="UP001515480">
    <property type="component" value="Unassembled WGS sequence"/>
</dbReference>
<reference evidence="1 2" key="1">
    <citation type="journal article" date="2024" name="Science">
        <title>Giant polyketide synthase enzymes in the biosynthesis of giant marine polyether toxins.</title>
        <authorList>
            <person name="Fallon T.R."/>
            <person name="Shende V.V."/>
            <person name="Wierzbicki I.H."/>
            <person name="Pendleton A.L."/>
            <person name="Watervoot N.F."/>
            <person name="Auber R.P."/>
            <person name="Gonzalez D.J."/>
            <person name="Wisecaver J.H."/>
            <person name="Moore B.S."/>
        </authorList>
    </citation>
    <scope>NUCLEOTIDE SEQUENCE [LARGE SCALE GENOMIC DNA]</scope>
    <source>
        <strain evidence="1 2">12B1</strain>
    </source>
</reference>
<proteinExistence type="predicted"/>
<name>A0AB34JG05_PRYPA</name>
<evidence type="ECO:0000313" key="2">
    <source>
        <dbReference type="Proteomes" id="UP001515480"/>
    </source>
</evidence>
<organism evidence="1 2">
    <name type="scientific">Prymnesium parvum</name>
    <name type="common">Toxic golden alga</name>
    <dbReference type="NCBI Taxonomy" id="97485"/>
    <lineage>
        <taxon>Eukaryota</taxon>
        <taxon>Haptista</taxon>
        <taxon>Haptophyta</taxon>
        <taxon>Prymnesiophyceae</taxon>
        <taxon>Prymnesiales</taxon>
        <taxon>Prymnesiaceae</taxon>
        <taxon>Prymnesium</taxon>
    </lineage>
</organism>
<accession>A0AB34JG05</accession>
<dbReference type="EMBL" id="JBGBPQ010000008">
    <property type="protein sequence ID" value="KAL1520565.1"/>
    <property type="molecule type" value="Genomic_DNA"/>
</dbReference>
<sequence>MDGIEWSKPSVLGKRRQAGGFHPFACETQRLPARIPVFQLVQRDEISDFEASTPTFSLQLPPQQQEGTRIREFMLKQSVIVAKCAHCPCDGVLRDHGCDGWMSVDGQTLQLLDAASILQLTDDDKHRGMSQAFLTDMFLRHSSQR</sequence>
<dbReference type="AlphaFoldDB" id="A0AB34JG05"/>
<keyword evidence="2" id="KW-1185">Reference proteome</keyword>
<protein>
    <submittedName>
        <fullName evidence="1">Uncharacterized protein</fullName>
    </submittedName>
</protein>
<evidence type="ECO:0000313" key="1">
    <source>
        <dbReference type="EMBL" id="KAL1520565.1"/>
    </source>
</evidence>